<dbReference type="InterPro" id="IPR013658">
    <property type="entry name" value="SGL"/>
</dbReference>
<accession>A0ABW4TQR7</accession>
<evidence type="ECO:0000256" key="1">
    <source>
        <dbReference type="SAM" id="SignalP"/>
    </source>
</evidence>
<evidence type="ECO:0000313" key="4">
    <source>
        <dbReference type="Proteomes" id="UP001597351"/>
    </source>
</evidence>
<feature type="chain" id="PRO_5045379592" evidence="1">
    <location>
        <begin position="30"/>
        <end position="361"/>
    </location>
</feature>
<sequence>MRLNKRSTPLAVAATAIALIGSTIAPAQAGVEPEVVAGGLVTPLSVAVAGDGDIYVSQNFAGLLTRVPSGGGDPVVVFAHPDGAEVGAVSATADGAVFATTGGTRRRPNAHLWSLAEGAEGPTKLANLYRYEKRVNPDAGNTYGLVARRGCLKQVPPFVRPYQGIIEAHPYATARGEGVTYVADAAGNSVLAVPDGGGTRTIGILPPTRVEITRAIKREFGLPKCVIGKTYRAEGVPTDVETGPDGALYVTSLPGAPGEGLPTGRIYRFDPEDGSRTVYGRGLVSPTGLAMTPDGTAYVAQLFAGSIVQIPVDGATTEFAQVPFVGDVEVADGSLYATDTDLGSDGSGPPAGKVLRWTLAP</sequence>
<dbReference type="SUPFAM" id="SSF63829">
    <property type="entry name" value="Calcium-dependent phosphotriesterase"/>
    <property type="match status" value="1"/>
</dbReference>
<dbReference type="InterPro" id="IPR011042">
    <property type="entry name" value="6-blade_b-propeller_TolB-like"/>
</dbReference>
<organism evidence="3 4">
    <name type="scientific">Nocardioides aestuarii</name>
    <dbReference type="NCBI Taxonomy" id="252231"/>
    <lineage>
        <taxon>Bacteria</taxon>
        <taxon>Bacillati</taxon>
        <taxon>Actinomycetota</taxon>
        <taxon>Actinomycetes</taxon>
        <taxon>Propionibacteriales</taxon>
        <taxon>Nocardioidaceae</taxon>
        <taxon>Nocardioides</taxon>
    </lineage>
</organism>
<keyword evidence="1" id="KW-0732">Signal</keyword>
<comment type="caution">
    <text evidence="3">The sequence shown here is derived from an EMBL/GenBank/DDBJ whole genome shotgun (WGS) entry which is preliminary data.</text>
</comment>
<feature type="signal peptide" evidence="1">
    <location>
        <begin position="1"/>
        <end position="29"/>
    </location>
</feature>
<gene>
    <name evidence="3" type="ORF">ACFSDE_14750</name>
</gene>
<feature type="domain" description="SMP-30/Gluconolactonase/LRE-like region" evidence="2">
    <location>
        <begin position="238"/>
        <end position="329"/>
    </location>
</feature>
<dbReference type="PANTHER" id="PTHR40274">
    <property type="entry name" value="VIRGINIAMYCIN B LYASE"/>
    <property type="match status" value="1"/>
</dbReference>
<dbReference type="EMBL" id="JBHUGD010000003">
    <property type="protein sequence ID" value="MFD1948057.1"/>
    <property type="molecule type" value="Genomic_DNA"/>
</dbReference>
<evidence type="ECO:0000259" key="2">
    <source>
        <dbReference type="Pfam" id="PF08450"/>
    </source>
</evidence>
<dbReference type="Pfam" id="PF08450">
    <property type="entry name" value="SGL"/>
    <property type="match status" value="1"/>
</dbReference>
<protein>
    <submittedName>
        <fullName evidence="3">ScyD/ScyE family protein</fullName>
    </submittedName>
</protein>
<dbReference type="InterPro" id="IPR051344">
    <property type="entry name" value="Vgb"/>
</dbReference>
<reference evidence="4" key="1">
    <citation type="journal article" date="2019" name="Int. J. Syst. Evol. Microbiol.">
        <title>The Global Catalogue of Microorganisms (GCM) 10K type strain sequencing project: providing services to taxonomists for standard genome sequencing and annotation.</title>
        <authorList>
            <consortium name="The Broad Institute Genomics Platform"/>
            <consortium name="The Broad Institute Genome Sequencing Center for Infectious Disease"/>
            <person name="Wu L."/>
            <person name="Ma J."/>
        </authorList>
    </citation>
    <scope>NUCLEOTIDE SEQUENCE [LARGE SCALE GENOMIC DNA]</scope>
    <source>
        <strain evidence="4">CGMCC 1.12477</strain>
    </source>
</reference>
<dbReference type="NCBIfam" id="NF033206">
    <property type="entry name" value="ScyE_fam"/>
    <property type="match status" value="1"/>
</dbReference>
<name>A0ABW4TQR7_9ACTN</name>
<dbReference type="InterPro" id="IPR048031">
    <property type="entry name" value="ScyD/ScyE-like"/>
</dbReference>
<keyword evidence="4" id="KW-1185">Reference proteome</keyword>
<dbReference type="Gene3D" id="2.120.10.30">
    <property type="entry name" value="TolB, C-terminal domain"/>
    <property type="match status" value="1"/>
</dbReference>
<dbReference type="PANTHER" id="PTHR40274:SF4">
    <property type="entry name" value="BLL1406 PROTEIN"/>
    <property type="match status" value="1"/>
</dbReference>
<evidence type="ECO:0000313" key="3">
    <source>
        <dbReference type="EMBL" id="MFD1948057.1"/>
    </source>
</evidence>
<dbReference type="RefSeq" id="WP_343919738.1">
    <property type="nucleotide sequence ID" value="NZ_BAAAJT010000002.1"/>
</dbReference>
<dbReference type="Proteomes" id="UP001597351">
    <property type="component" value="Unassembled WGS sequence"/>
</dbReference>
<proteinExistence type="predicted"/>